<protein>
    <recommendedName>
        <fullName evidence="2">AAA+ ATPase domain-containing protein</fullName>
    </recommendedName>
</protein>
<comment type="caution">
    <text evidence="3">The sequence shown here is derived from an EMBL/GenBank/DDBJ whole genome shotgun (WGS) entry which is preliminary data.</text>
</comment>
<name>A0ABR7M8Q8_9BACT</name>
<dbReference type="InterPro" id="IPR003959">
    <property type="entry name" value="ATPase_AAA_core"/>
</dbReference>
<keyword evidence="4" id="KW-1185">Reference proteome</keyword>
<reference evidence="3 4" key="1">
    <citation type="submission" date="2016-07" db="EMBL/GenBank/DDBJ databases">
        <title>Genome analysis of Flavihumibacter stibioxidans YS-17.</title>
        <authorList>
            <person name="Shi K."/>
            <person name="Han Y."/>
            <person name="Wang G."/>
        </authorList>
    </citation>
    <scope>NUCLEOTIDE SEQUENCE [LARGE SCALE GENOMIC DNA]</scope>
    <source>
        <strain evidence="3 4">YS-17</strain>
    </source>
</reference>
<dbReference type="Pfam" id="PF00004">
    <property type="entry name" value="AAA"/>
    <property type="match status" value="1"/>
</dbReference>
<proteinExistence type="inferred from homology"/>
<evidence type="ECO:0000259" key="2">
    <source>
        <dbReference type="SMART" id="SM00382"/>
    </source>
</evidence>
<dbReference type="SMART" id="SM00382">
    <property type="entry name" value="AAA"/>
    <property type="match status" value="1"/>
</dbReference>
<dbReference type="Proteomes" id="UP000765802">
    <property type="component" value="Unassembled WGS sequence"/>
</dbReference>
<feature type="domain" description="AAA+ ATPase" evidence="2">
    <location>
        <begin position="195"/>
        <end position="318"/>
    </location>
</feature>
<evidence type="ECO:0000256" key="1">
    <source>
        <dbReference type="ARBA" id="ARBA00007448"/>
    </source>
</evidence>
<comment type="similarity">
    <text evidence="1">Belongs to the AAA ATPase family. BCS1 subfamily.</text>
</comment>
<dbReference type="InterPro" id="IPR027417">
    <property type="entry name" value="P-loop_NTPase"/>
</dbReference>
<evidence type="ECO:0000313" key="4">
    <source>
        <dbReference type="Proteomes" id="UP000765802"/>
    </source>
</evidence>
<dbReference type="PANTHER" id="PTHR23070">
    <property type="entry name" value="BCS1 AAA-TYPE ATPASE"/>
    <property type="match status" value="1"/>
</dbReference>
<dbReference type="RefSeq" id="WP_222840141.1">
    <property type="nucleotide sequence ID" value="NZ_JBHULF010000014.1"/>
</dbReference>
<organism evidence="3 4">
    <name type="scientific">Flavihumibacter stibioxidans</name>
    <dbReference type="NCBI Taxonomy" id="1834163"/>
    <lineage>
        <taxon>Bacteria</taxon>
        <taxon>Pseudomonadati</taxon>
        <taxon>Bacteroidota</taxon>
        <taxon>Chitinophagia</taxon>
        <taxon>Chitinophagales</taxon>
        <taxon>Chitinophagaceae</taxon>
        <taxon>Flavihumibacter</taxon>
    </lineage>
</organism>
<sequence>MVQLTVSIQTWIQNLWERIFFRKGSAREMTLFYGNFIEVKAFYLETYGRLPSISLINDIDVTRAFAYISEGHAGKVQAVYQRCHYNWQKQQQEFTRTIFKLSGKTMIELGEDYAELLFDARNYELAERLVKVFSGNKAAVKEIDHEINIITYGSYGLELKQLEIQPTALDIGLYYNDDFAAVDAMIRERLMKDKDKGIVLLHGLPGTGKTTYLRHLIGQLKKKVLFVSPGVAGNLVNPEFIELLISNPNSILVIEDAENLIMDRKYNADSCVSNLLNISDGLLSDCLNVQIICTFNSSLSMIDNALMRKGRLIAKYEFGKLEKNKARKLAETLGITQPIETAMTLAEITNPASVSFEKPVAQTIGFRRELAADQI</sequence>
<dbReference type="InterPro" id="IPR003593">
    <property type="entry name" value="AAA+_ATPase"/>
</dbReference>
<dbReference type="Gene3D" id="3.40.50.300">
    <property type="entry name" value="P-loop containing nucleotide triphosphate hydrolases"/>
    <property type="match status" value="1"/>
</dbReference>
<evidence type="ECO:0000313" key="3">
    <source>
        <dbReference type="EMBL" id="MBC6491418.1"/>
    </source>
</evidence>
<gene>
    <name evidence="3" type="ORF">BC349_10265</name>
</gene>
<dbReference type="EMBL" id="MBUA01000012">
    <property type="protein sequence ID" value="MBC6491418.1"/>
    <property type="molecule type" value="Genomic_DNA"/>
</dbReference>
<dbReference type="SUPFAM" id="SSF52540">
    <property type="entry name" value="P-loop containing nucleoside triphosphate hydrolases"/>
    <property type="match status" value="1"/>
</dbReference>
<accession>A0ABR7M8Q8</accession>
<dbReference type="InterPro" id="IPR050747">
    <property type="entry name" value="Mitochondrial_chaperone_BCS1"/>
</dbReference>